<dbReference type="EMBL" id="PVWG01000015">
    <property type="protein sequence ID" value="PSB18735.1"/>
    <property type="molecule type" value="Genomic_DNA"/>
</dbReference>
<dbReference type="SMART" id="SM01118">
    <property type="entry name" value="CYTH"/>
    <property type="match status" value="1"/>
</dbReference>
<dbReference type="RefSeq" id="WP_073069785.1">
    <property type="nucleotide sequence ID" value="NZ_MPPI01000003.1"/>
</dbReference>
<accession>A0A2T1DE33</accession>
<feature type="active site" description="Proton acceptor" evidence="1">
    <location>
        <position position="29"/>
    </location>
</feature>
<dbReference type="OrthoDB" id="9805588at2"/>
<name>A0A2T1DE33_9CYAN</name>
<dbReference type="Pfam" id="PF01928">
    <property type="entry name" value="CYTH"/>
    <property type="match status" value="1"/>
</dbReference>
<dbReference type="PANTHER" id="PTHR40114">
    <property type="entry name" value="SLR0698 PROTEIN"/>
    <property type="match status" value="1"/>
</dbReference>
<evidence type="ECO:0000256" key="1">
    <source>
        <dbReference type="PIRSR" id="PIRSR016487-1"/>
    </source>
</evidence>
<dbReference type="CDD" id="cd07891">
    <property type="entry name" value="CYTH-like_CthTTM-like_1"/>
    <property type="match status" value="1"/>
</dbReference>
<evidence type="ECO:0000313" key="3">
    <source>
        <dbReference type="EMBL" id="PSB18735.1"/>
    </source>
</evidence>
<dbReference type="AlphaFoldDB" id="A0A2T1DE33"/>
<dbReference type="InterPro" id="IPR012042">
    <property type="entry name" value="NeuTTM/CthTTM-like"/>
</dbReference>
<feature type="domain" description="CYTH" evidence="2">
    <location>
        <begin position="2"/>
        <end position="148"/>
    </location>
</feature>
<reference evidence="3 4" key="1">
    <citation type="submission" date="2018-02" db="EMBL/GenBank/DDBJ databases">
        <authorList>
            <person name="Cohen D.B."/>
            <person name="Kent A.D."/>
        </authorList>
    </citation>
    <scope>NUCLEOTIDE SEQUENCE [LARGE SCALE GENOMIC DNA]</scope>
    <source>
        <strain evidence="3 4">ULC007</strain>
    </source>
</reference>
<dbReference type="InterPro" id="IPR033469">
    <property type="entry name" value="CYTH-like_dom_sf"/>
</dbReference>
<proteinExistence type="predicted"/>
<comment type="caution">
    <text evidence="3">The sequence shown here is derived from an EMBL/GenBank/DDBJ whole genome shotgun (WGS) entry which is preliminary data.</text>
</comment>
<keyword evidence="4" id="KW-1185">Reference proteome</keyword>
<dbReference type="PANTHER" id="PTHR40114:SF1">
    <property type="entry name" value="SLR0698 PROTEIN"/>
    <property type="match status" value="1"/>
</dbReference>
<evidence type="ECO:0000259" key="2">
    <source>
        <dbReference type="PROSITE" id="PS51707"/>
    </source>
</evidence>
<dbReference type="PROSITE" id="PS51707">
    <property type="entry name" value="CYTH"/>
    <property type="match status" value="1"/>
</dbReference>
<gene>
    <name evidence="3" type="ORF">C7B65_14545</name>
</gene>
<sequence>MGVEIERKFLVTHDSWHDLAPGVLYRQGYISTQPERTVRVRVAGDRAFITLKGATQGTARSEFEYPIPLEDANEILNVLCVSPLIEKYRHKIELNGLTWEVDEFLGENQGLVIAEVELENADQAIELPDWIGEDVSHDSRYYNSNLVTHPFNRW</sequence>
<dbReference type="STRING" id="1920490.GCA_001895925_03118"/>
<dbReference type="SUPFAM" id="SSF55154">
    <property type="entry name" value="CYTH-like phosphatases"/>
    <property type="match status" value="1"/>
</dbReference>
<dbReference type="Gene3D" id="2.40.320.10">
    <property type="entry name" value="Hypothetical Protein Pfu-838710-001"/>
    <property type="match status" value="1"/>
</dbReference>
<dbReference type="Proteomes" id="UP000238634">
    <property type="component" value="Unassembled WGS sequence"/>
</dbReference>
<evidence type="ECO:0000313" key="4">
    <source>
        <dbReference type="Proteomes" id="UP000238634"/>
    </source>
</evidence>
<organism evidence="3 4">
    <name type="scientific">Phormidesmis priestleyi ULC007</name>
    <dbReference type="NCBI Taxonomy" id="1920490"/>
    <lineage>
        <taxon>Bacteria</taxon>
        <taxon>Bacillati</taxon>
        <taxon>Cyanobacteriota</taxon>
        <taxon>Cyanophyceae</taxon>
        <taxon>Leptolyngbyales</taxon>
        <taxon>Leptolyngbyaceae</taxon>
        <taxon>Phormidesmis</taxon>
    </lineage>
</organism>
<dbReference type="PIRSF" id="PIRSF016487">
    <property type="entry name" value="CYTH_UCP016487"/>
    <property type="match status" value="1"/>
</dbReference>
<protein>
    <submittedName>
        <fullName evidence="3">CYTH domain-containing protein</fullName>
    </submittedName>
</protein>
<dbReference type="InterPro" id="IPR023577">
    <property type="entry name" value="CYTH_domain"/>
</dbReference>
<reference evidence="3 4" key="2">
    <citation type="submission" date="2018-03" db="EMBL/GenBank/DDBJ databases">
        <title>The ancient ancestry and fast evolution of plastids.</title>
        <authorList>
            <person name="Moore K.R."/>
            <person name="Magnabosco C."/>
            <person name="Momper L."/>
            <person name="Gold D.A."/>
            <person name="Bosak T."/>
            <person name="Fournier G.P."/>
        </authorList>
    </citation>
    <scope>NUCLEOTIDE SEQUENCE [LARGE SCALE GENOMIC DNA]</scope>
    <source>
        <strain evidence="3 4">ULC007</strain>
    </source>
</reference>